<evidence type="ECO:0000256" key="1">
    <source>
        <dbReference type="ARBA" id="ARBA00010515"/>
    </source>
</evidence>
<dbReference type="SUPFAM" id="SSF53474">
    <property type="entry name" value="alpha/beta-Hydrolases"/>
    <property type="match status" value="1"/>
</dbReference>
<dbReference type="InterPro" id="IPR050300">
    <property type="entry name" value="GDXG_lipolytic_enzyme"/>
</dbReference>
<comment type="similarity">
    <text evidence="1">Belongs to the 'GDXG' lipolytic enzyme family.</text>
</comment>
<dbReference type="EMBL" id="CP065047">
    <property type="protein sequence ID" value="QPI40225.1"/>
    <property type="molecule type" value="Genomic_DNA"/>
</dbReference>
<feature type="domain" description="Alpha/beta hydrolase fold-3" evidence="4">
    <location>
        <begin position="99"/>
        <end position="305"/>
    </location>
</feature>
<reference evidence="6" key="3">
    <citation type="submission" date="2020-11" db="EMBL/GenBank/DDBJ databases">
        <title>Intraspecies plasmid and genomic variation of Mycobacterium kubicae revealed by the complete genome sequences of two clinical isolates.</title>
        <authorList>
            <person name="Hendrix J.R."/>
            <person name="Epperson L.E."/>
            <person name="Honda J.R."/>
            <person name="Strong M."/>
        </authorList>
    </citation>
    <scope>NUCLEOTIDE SEQUENCE</scope>
    <source>
        <strain evidence="6">JCM 13573</strain>
    </source>
</reference>
<evidence type="ECO:0000313" key="5">
    <source>
        <dbReference type="EMBL" id="GFG64954.1"/>
    </source>
</evidence>
<keyword evidence="7" id="KW-1185">Reference proteome</keyword>
<dbReference type="Pfam" id="PF07859">
    <property type="entry name" value="Abhydrolase_3"/>
    <property type="match status" value="1"/>
</dbReference>
<evidence type="ECO:0000256" key="3">
    <source>
        <dbReference type="PROSITE-ProRule" id="PRU10038"/>
    </source>
</evidence>
<organism evidence="6 8">
    <name type="scientific">Mycobacterium kubicae</name>
    <dbReference type="NCBI Taxonomy" id="120959"/>
    <lineage>
        <taxon>Bacteria</taxon>
        <taxon>Bacillati</taxon>
        <taxon>Actinomycetota</taxon>
        <taxon>Actinomycetes</taxon>
        <taxon>Mycobacteriales</taxon>
        <taxon>Mycobacteriaceae</taxon>
        <taxon>Mycobacterium</taxon>
        <taxon>Mycobacterium simiae complex</taxon>
    </lineage>
</organism>
<dbReference type="GO" id="GO:0004806">
    <property type="term" value="F:triacylglycerol lipase activity"/>
    <property type="evidence" value="ECO:0007669"/>
    <property type="project" value="TreeGrafter"/>
</dbReference>
<dbReference type="InterPro" id="IPR013094">
    <property type="entry name" value="AB_hydrolase_3"/>
</dbReference>
<evidence type="ECO:0000313" key="8">
    <source>
        <dbReference type="Proteomes" id="UP000663583"/>
    </source>
</evidence>
<gene>
    <name evidence="6" type="ORF">I2456_12820</name>
    <name evidence="5" type="ORF">MKUB_24440</name>
</gene>
<dbReference type="AlphaFoldDB" id="A0AAX1JI04"/>
<dbReference type="PANTHER" id="PTHR48081">
    <property type="entry name" value="AB HYDROLASE SUPERFAMILY PROTEIN C4A8.06C"/>
    <property type="match status" value="1"/>
</dbReference>
<keyword evidence="2 6" id="KW-0378">Hydrolase</keyword>
<dbReference type="Proteomes" id="UP000465306">
    <property type="component" value="Unassembled WGS sequence"/>
</dbReference>
<evidence type="ECO:0000256" key="2">
    <source>
        <dbReference type="ARBA" id="ARBA00022801"/>
    </source>
</evidence>
<name>A0AAX1JI04_9MYCO</name>
<protein>
    <submittedName>
        <fullName evidence="6">Alpha/beta hydrolase</fullName>
    </submittedName>
    <submittedName>
        <fullName evidence="5">Esterase</fullName>
    </submittedName>
</protein>
<dbReference type="PANTHER" id="PTHR48081:SF30">
    <property type="entry name" value="ACETYL-HYDROLASE LIPR-RELATED"/>
    <property type="match status" value="1"/>
</dbReference>
<dbReference type="EMBL" id="BLKU01000003">
    <property type="protein sequence ID" value="GFG64954.1"/>
    <property type="molecule type" value="Genomic_DNA"/>
</dbReference>
<feature type="active site" evidence="3">
    <location>
        <position position="173"/>
    </location>
</feature>
<evidence type="ECO:0000259" key="4">
    <source>
        <dbReference type="Pfam" id="PF07859"/>
    </source>
</evidence>
<sequence>MGRAQNRRRTRGNGAINCRVHRRHSPQSLGVSVASRLLIKNFVRVWALQPDVPWPFEYVDAMAGLLPRRWSDVKIERVELQNCTAEWVRAPGVSSNRAILYFHGGAFLTCGLNTHRSLVVRLSKAANAPILTVGYRKLPSSQITDAIDDGLTGLRWLHDRGYGGDRIVVAGDSAGGYLAFMTTLSAIKSRLATPAGVAAISPFTNPDPAPKLKHRNARRCSMFTSAAFTRFARFLGEAPLRDKRGITPDTITAPVDADLSMMPPVTIHASSDELLLPDAELMAQRLSASGIRCDLHLWEGQIHDFPIAADILPEGRRAVYYIGEFIQEVTAGSGQHVAAAAG</sequence>
<dbReference type="InterPro" id="IPR029058">
    <property type="entry name" value="AB_hydrolase_fold"/>
</dbReference>
<reference evidence="5 7" key="1">
    <citation type="journal article" date="2019" name="Emerg. Microbes Infect.">
        <title>Comprehensive subspecies identification of 175 nontuberculous mycobacteria species based on 7547 genomic profiles.</title>
        <authorList>
            <person name="Matsumoto Y."/>
            <person name="Kinjo T."/>
            <person name="Motooka D."/>
            <person name="Nabeya D."/>
            <person name="Jung N."/>
            <person name="Uechi K."/>
            <person name="Horii T."/>
            <person name="Iida T."/>
            <person name="Fujita J."/>
            <person name="Nakamura S."/>
        </authorList>
    </citation>
    <scope>NUCLEOTIDE SEQUENCE [LARGE SCALE GENOMIC DNA]</scope>
    <source>
        <strain evidence="5 7">JCM 13573</strain>
    </source>
</reference>
<evidence type="ECO:0000313" key="7">
    <source>
        <dbReference type="Proteomes" id="UP000465306"/>
    </source>
</evidence>
<dbReference type="KEGG" id="mku:I2456_12820"/>
<dbReference type="InterPro" id="IPR033140">
    <property type="entry name" value="Lipase_GDXG_put_SER_AS"/>
</dbReference>
<dbReference type="PROSITE" id="PS01174">
    <property type="entry name" value="LIPASE_GDXG_SER"/>
    <property type="match status" value="1"/>
</dbReference>
<dbReference type="Proteomes" id="UP000663583">
    <property type="component" value="Chromosome"/>
</dbReference>
<dbReference type="RefSeq" id="WP_085074163.1">
    <property type="nucleotide sequence ID" value="NZ_BLKU01000003.1"/>
</dbReference>
<evidence type="ECO:0000313" key="6">
    <source>
        <dbReference type="EMBL" id="QPI40225.1"/>
    </source>
</evidence>
<dbReference type="Gene3D" id="3.40.50.1820">
    <property type="entry name" value="alpha/beta hydrolase"/>
    <property type="match status" value="1"/>
</dbReference>
<proteinExistence type="inferred from homology"/>
<accession>A0AAX1JI04</accession>
<reference evidence="5" key="2">
    <citation type="submission" date="2020-02" db="EMBL/GenBank/DDBJ databases">
        <authorList>
            <person name="Matsumoto Y."/>
            <person name="Kinjo T."/>
            <person name="Motooka D."/>
            <person name="Nabeya D."/>
            <person name="Jung N."/>
            <person name="Uechi K."/>
            <person name="Horii T."/>
            <person name="Iida T."/>
            <person name="Fujita J."/>
            <person name="Nakamura S."/>
        </authorList>
    </citation>
    <scope>NUCLEOTIDE SEQUENCE</scope>
    <source>
        <strain evidence="5">JCM 13573</strain>
    </source>
</reference>